<name>A0A6J4RBT1_9ACTN</name>
<feature type="coiled-coil region" evidence="1">
    <location>
        <begin position="5"/>
        <end position="53"/>
    </location>
</feature>
<sequence length="68" mass="7650">MQREATIADAEYNNAQFELDRLNQDIAGAVLERQEAQGNLNEAQEDLEEQASLMYKAAGFRLFVLANC</sequence>
<protein>
    <submittedName>
        <fullName evidence="2">Uncharacterized protein</fullName>
    </submittedName>
</protein>
<accession>A0A6J4RBT1</accession>
<dbReference type="AlphaFoldDB" id="A0A6J4RBT1"/>
<proteinExistence type="predicted"/>
<reference evidence="2" key="1">
    <citation type="submission" date="2020-02" db="EMBL/GenBank/DDBJ databases">
        <authorList>
            <person name="Meier V. D."/>
        </authorList>
    </citation>
    <scope>NUCLEOTIDE SEQUENCE</scope>
    <source>
        <strain evidence="2">AVDCRST_MAG28</strain>
    </source>
</reference>
<gene>
    <name evidence="2" type="ORF">AVDCRST_MAG28-3676</name>
</gene>
<evidence type="ECO:0000256" key="1">
    <source>
        <dbReference type="SAM" id="Coils"/>
    </source>
</evidence>
<dbReference type="EMBL" id="CADCVE010000092">
    <property type="protein sequence ID" value="CAA9463226.1"/>
    <property type="molecule type" value="Genomic_DNA"/>
</dbReference>
<evidence type="ECO:0000313" key="2">
    <source>
        <dbReference type="EMBL" id="CAA9463226.1"/>
    </source>
</evidence>
<keyword evidence="1" id="KW-0175">Coiled coil</keyword>
<organism evidence="2">
    <name type="scientific">uncultured Rubrobacteraceae bacterium</name>
    <dbReference type="NCBI Taxonomy" id="349277"/>
    <lineage>
        <taxon>Bacteria</taxon>
        <taxon>Bacillati</taxon>
        <taxon>Actinomycetota</taxon>
        <taxon>Rubrobacteria</taxon>
        <taxon>Rubrobacterales</taxon>
        <taxon>Rubrobacteraceae</taxon>
        <taxon>environmental samples</taxon>
    </lineage>
</organism>